<dbReference type="PANTHER" id="PTHR32071">
    <property type="entry name" value="TRANSCRIPTIONAL REGULATORY PROTEIN"/>
    <property type="match status" value="1"/>
</dbReference>
<organism evidence="9 10">
    <name type="scientific">Priestia filamentosa</name>
    <dbReference type="NCBI Taxonomy" id="1402861"/>
    <lineage>
        <taxon>Bacteria</taxon>
        <taxon>Bacillati</taxon>
        <taxon>Bacillota</taxon>
        <taxon>Bacilli</taxon>
        <taxon>Bacillales</taxon>
        <taxon>Bacillaceae</taxon>
        <taxon>Priestia</taxon>
    </lineage>
</organism>
<feature type="coiled-coil region" evidence="5">
    <location>
        <begin position="121"/>
        <end position="148"/>
    </location>
</feature>
<dbReference type="PATRIC" id="fig|135735.6.peg.1343"/>
<dbReference type="PROSITE" id="PS00675">
    <property type="entry name" value="SIGMA54_INTERACT_1"/>
    <property type="match status" value="1"/>
</dbReference>
<dbReference type="PANTHER" id="PTHR32071:SF57">
    <property type="entry name" value="C4-DICARBOXYLATE TRANSPORT TRANSCRIPTIONAL REGULATORY PROTEIN DCTD"/>
    <property type="match status" value="1"/>
</dbReference>
<keyword evidence="2" id="KW-0058">Aromatic hydrocarbons catabolism</keyword>
<name>A0A0H4KDX3_9BACI</name>
<dbReference type="Gene3D" id="1.10.8.60">
    <property type="match status" value="1"/>
</dbReference>
<feature type="domain" description="PAS" evidence="7">
    <location>
        <begin position="11"/>
        <end position="61"/>
    </location>
</feature>
<keyword evidence="3" id="KW-0067">ATP-binding</keyword>
<dbReference type="KEGG" id="beo:BEH_06690"/>
<reference evidence="9 10" key="1">
    <citation type="journal article" date="2015" name="PLoS ONE">
        <title>Genome Sequence of Bacillus endophyticus and Analysis of Its Companion Mechanism in the Ketogulonigenium vulgare-Bacillus Strain Consortium.</title>
        <authorList>
            <person name="Jia N."/>
            <person name="Du J."/>
            <person name="Ding M.Z."/>
            <person name="Gao F."/>
            <person name="Yuan Y.J."/>
        </authorList>
    </citation>
    <scope>NUCLEOTIDE SEQUENCE [LARGE SCALE GENOMIC DNA]</scope>
    <source>
        <strain evidence="9 10">Hbe603</strain>
    </source>
</reference>
<evidence type="ECO:0000256" key="5">
    <source>
        <dbReference type="SAM" id="Coils"/>
    </source>
</evidence>
<evidence type="ECO:0000256" key="2">
    <source>
        <dbReference type="ARBA" id="ARBA00022797"/>
    </source>
</evidence>
<dbReference type="Pfam" id="PF00158">
    <property type="entry name" value="Sigma54_activat"/>
    <property type="match status" value="1"/>
</dbReference>
<evidence type="ECO:0000313" key="9">
    <source>
        <dbReference type="EMBL" id="AKO91820.1"/>
    </source>
</evidence>
<dbReference type="InterPro" id="IPR000014">
    <property type="entry name" value="PAS"/>
</dbReference>
<dbReference type="SMART" id="SM00091">
    <property type="entry name" value="PAS"/>
    <property type="match status" value="1"/>
</dbReference>
<dbReference type="InterPro" id="IPR000700">
    <property type="entry name" value="PAS-assoc_C"/>
</dbReference>
<dbReference type="Pfam" id="PF25601">
    <property type="entry name" value="AAA_lid_14"/>
    <property type="match status" value="1"/>
</dbReference>
<dbReference type="Gene3D" id="3.40.50.300">
    <property type="entry name" value="P-loop containing nucleotide triphosphate hydrolases"/>
    <property type="match status" value="1"/>
</dbReference>
<dbReference type="InterPro" id="IPR009057">
    <property type="entry name" value="Homeodomain-like_sf"/>
</dbReference>
<dbReference type="SUPFAM" id="SSF46689">
    <property type="entry name" value="Homeodomain-like"/>
    <property type="match status" value="1"/>
</dbReference>
<dbReference type="PROSITE" id="PS50112">
    <property type="entry name" value="PAS"/>
    <property type="match status" value="1"/>
</dbReference>
<dbReference type="CDD" id="cd00130">
    <property type="entry name" value="PAS"/>
    <property type="match status" value="1"/>
</dbReference>
<dbReference type="EMBL" id="CP011974">
    <property type="protein sequence ID" value="AKO91820.1"/>
    <property type="molecule type" value="Genomic_DNA"/>
</dbReference>
<dbReference type="InterPro" id="IPR027417">
    <property type="entry name" value="P-loop_NTPase"/>
</dbReference>
<evidence type="ECO:0000256" key="4">
    <source>
        <dbReference type="ARBA" id="ARBA00029500"/>
    </source>
</evidence>
<dbReference type="InterPro" id="IPR030828">
    <property type="entry name" value="HTH_TyrR"/>
</dbReference>
<accession>A0A0H4KDX3</accession>
<dbReference type="OrthoDB" id="9771372at2"/>
<dbReference type="InterPro" id="IPR003593">
    <property type="entry name" value="AAA+_ATPase"/>
</dbReference>
<dbReference type="Gene3D" id="3.30.450.20">
    <property type="entry name" value="PAS domain"/>
    <property type="match status" value="1"/>
</dbReference>
<proteinExistence type="predicted"/>
<dbReference type="FunFam" id="3.40.50.300:FF:000006">
    <property type="entry name" value="DNA-binding transcriptional regulator NtrC"/>
    <property type="match status" value="1"/>
</dbReference>
<dbReference type="PROSITE" id="PS50045">
    <property type="entry name" value="SIGMA54_INTERACT_4"/>
    <property type="match status" value="1"/>
</dbReference>
<dbReference type="NCBIfam" id="TIGR00229">
    <property type="entry name" value="sensory_box"/>
    <property type="match status" value="1"/>
</dbReference>
<dbReference type="Gene3D" id="1.10.10.60">
    <property type="entry name" value="Homeodomain-like"/>
    <property type="match status" value="1"/>
</dbReference>
<evidence type="ECO:0000259" key="6">
    <source>
        <dbReference type="PROSITE" id="PS50045"/>
    </source>
</evidence>
<dbReference type="Pfam" id="PF18024">
    <property type="entry name" value="HTH_50"/>
    <property type="match status" value="1"/>
</dbReference>
<dbReference type="InterPro" id="IPR025662">
    <property type="entry name" value="Sigma_54_int_dom_ATP-bd_1"/>
</dbReference>
<dbReference type="Proteomes" id="UP000036202">
    <property type="component" value="Chromosome"/>
</dbReference>
<dbReference type="SMART" id="SM00382">
    <property type="entry name" value="AAA"/>
    <property type="match status" value="1"/>
</dbReference>
<dbReference type="SUPFAM" id="SSF52540">
    <property type="entry name" value="P-loop containing nucleoside triphosphate hydrolases"/>
    <property type="match status" value="1"/>
</dbReference>
<sequence>MTFHTHHHEQVAEELYDIFESSFDEIFVTDAHGTVIMVNSACEQYYGLSKSDFVGKHVRELEEQGIFYPSASLQVIESKQALEIVQKTDKSRYLHVRARPIFYKNGKLKSVISYSRDLTDLMELSHQVDKMEQQIEFYKRELVQTQSDITGIIVHSDKMKKVFQFIERVSVVDTTILILGETGVGKSRIARLMHDRSSRKTKPYYEVNCAALPETLIEAELFGYEGGAFTGGLKQGKKGLIEKANCGTLFLDEVGELSLSAQSKLLHVLQEKKVRPIGGTKEIKLDIRIVAATNQPLEEMVKKGTFRRDLYYRLNVIPLYIPPLRERREEIIPLVHHFLTVFNERYNRNVEFSPKVFEAFLKGEWPGNIREIENMVERLVVTSERIVTIRDVPFLQQETYTSAHLSLHQKLEELECRLIQEAYEEFGSSYKVAEELGISQSSAIRKIQKYTRGIE</sequence>
<evidence type="ECO:0000259" key="8">
    <source>
        <dbReference type="PROSITE" id="PS50113"/>
    </source>
</evidence>
<evidence type="ECO:0000256" key="1">
    <source>
        <dbReference type="ARBA" id="ARBA00022741"/>
    </source>
</evidence>
<keyword evidence="5" id="KW-0175">Coiled coil</keyword>
<keyword evidence="1" id="KW-0547">Nucleotide-binding</keyword>
<dbReference type="GO" id="GO:0003677">
    <property type="term" value="F:DNA binding"/>
    <property type="evidence" value="ECO:0007669"/>
    <property type="project" value="UniProtKB-KW"/>
</dbReference>
<dbReference type="Pfam" id="PF13426">
    <property type="entry name" value="PAS_9"/>
    <property type="match status" value="1"/>
</dbReference>
<dbReference type="SUPFAM" id="SSF55785">
    <property type="entry name" value="PYP-like sensor domain (PAS domain)"/>
    <property type="match status" value="1"/>
</dbReference>
<dbReference type="GO" id="GO:0005524">
    <property type="term" value="F:ATP binding"/>
    <property type="evidence" value="ECO:0007669"/>
    <property type="project" value="UniProtKB-KW"/>
</dbReference>
<dbReference type="RefSeq" id="WP_046216820.1">
    <property type="nucleotide sequence ID" value="NZ_CP011974.1"/>
</dbReference>
<evidence type="ECO:0000313" key="10">
    <source>
        <dbReference type="Proteomes" id="UP000036202"/>
    </source>
</evidence>
<evidence type="ECO:0000256" key="3">
    <source>
        <dbReference type="ARBA" id="ARBA00022840"/>
    </source>
</evidence>
<dbReference type="CDD" id="cd00009">
    <property type="entry name" value="AAA"/>
    <property type="match status" value="1"/>
</dbReference>
<dbReference type="InterPro" id="IPR058031">
    <property type="entry name" value="AAA_lid_NorR"/>
</dbReference>
<dbReference type="InterPro" id="IPR002078">
    <property type="entry name" value="Sigma_54_int"/>
</dbReference>
<keyword evidence="10" id="KW-1185">Reference proteome</keyword>
<reference evidence="10" key="2">
    <citation type="submission" date="2015-06" db="EMBL/GenBank/DDBJ databases">
        <title>Genome Sequence of Bacillus endophyticus and Analysis of its Companion Mechanism in the Ketogulonigenium vulgare-Bacillus strain Consortium.</title>
        <authorList>
            <person name="Jia N."/>
            <person name="Du J."/>
            <person name="Ding M.-Z."/>
            <person name="Gao F."/>
            <person name="Yuan Y.-J."/>
        </authorList>
    </citation>
    <scope>NUCLEOTIDE SEQUENCE [LARGE SCALE GENOMIC DNA]</scope>
    <source>
        <strain evidence="10">Hbe603</strain>
    </source>
</reference>
<protein>
    <recommendedName>
        <fullName evidence="4">HTH-type transcriptional regulatory protein TyrR</fullName>
    </recommendedName>
</protein>
<dbReference type="InterPro" id="IPR035965">
    <property type="entry name" value="PAS-like_dom_sf"/>
</dbReference>
<dbReference type="PROSITE" id="PS50113">
    <property type="entry name" value="PAC"/>
    <property type="match status" value="1"/>
</dbReference>
<feature type="domain" description="PAC" evidence="8">
    <location>
        <begin position="78"/>
        <end position="130"/>
    </location>
</feature>
<dbReference type="AlphaFoldDB" id="A0A0H4KDX3"/>
<gene>
    <name evidence="9" type="ORF">BEH_06690</name>
</gene>
<evidence type="ECO:0000259" key="7">
    <source>
        <dbReference type="PROSITE" id="PS50112"/>
    </source>
</evidence>
<dbReference type="GO" id="GO:0006355">
    <property type="term" value="P:regulation of DNA-templated transcription"/>
    <property type="evidence" value="ECO:0007669"/>
    <property type="project" value="InterPro"/>
</dbReference>
<feature type="domain" description="Sigma-54 factor interaction" evidence="6">
    <location>
        <begin position="152"/>
        <end position="381"/>
    </location>
</feature>